<sequence>MGKLDGKVAVITGGSRGQGASHVRNFVEEGARVVFSDILIEEGEGLANELGENVKFVKHDVTNADEWKQVTDETEKTFGPVNILVNNAGIVVTKNFEDLSEEMYRKVVDINQVGVFLGIKTALSSMRKTGNGSIINVSSINGLRGSAGNAAYDSSKFAVRGITKSAAMEFAEYGIRVNSVHPGIIQTPMIEKEGSEELVEEMKKTIPIKRTAHPEEVSKLIVYLPSDDSSYSTGSEFIADGGITASN</sequence>
<dbReference type="PANTHER" id="PTHR24321">
    <property type="entry name" value="DEHYDROGENASES, SHORT CHAIN"/>
    <property type="match status" value="1"/>
</dbReference>
<keyword evidence="2" id="KW-0560">Oxidoreductase</keyword>
<dbReference type="GO" id="GO:0016491">
    <property type="term" value="F:oxidoreductase activity"/>
    <property type="evidence" value="ECO:0007669"/>
    <property type="project" value="UniProtKB-KW"/>
</dbReference>
<organism evidence="3 4">
    <name type="scientific">Lentibacillus halodurans</name>
    <dbReference type="NCBI Taxonomy" id="237679"/>
    <lineage>
        <taxon>Bacteria</taxon>
        <taxon>Bacillati</taxon>
        <taxon>Bacillota</taxon>
        <taxon>Bacilli</taxon>
        <taxon>Bacillales</taxon>
        <taxon>Bacillaceae</taxon>
        <taxon>Lentibacillus</taxon>
    </lineage>
</organism>
<dbReference type="PANTHER" id="PTHR24321:SF8">
    <property type="entry name" value="ESTRADIOL 17-BETA-DEHYDROGENASE 8-RELATED"/>
    <property type="match status" value="1"/>
</dbReference>
<dbReference type="GO" id="GO:0008206">
    <property type="term" value="P:bile acid metabolic process"/>
    <property type="evidence" value="ECO:0007669"/>
    <property type="project" value="UniProtKB-ARBA"/>
</dbReference>
<dbReference type="Pfam" id="PF13561">
    <property type="entry name" value="adh_short_C2"/>
    <property type="match status" value="1"/>
</dbReference>
<dbReference type="FunFam" id="3.40.50.720:FF:000084">
    <property type="entry name" value="Short-chain dehydrogenase reductase"/>
    <property type="match status" value="1"/>
</dbReference>
<dbReference type="PRINTS" id="PR00080">
    <property type="entry name" value="SDRFAMILY"/>
</dbReference>
<dbReference type="AlphaFoldDB" id="A0A1I0XGR6"/>
<name>A0A1I0XGR6_9BACI</name>
<accession>A0A1I0XGR6</accession>
<evidence type="ECO:0000256" key="1">
    <source>
        <dbReference type="ARBA" id="ARBA00006484"/>
    </source>
</evidence>
<reference evidence="3 4" key="1">
    <citation type="submission" date="2016-10" db="EMBL/GenBank/DDBJ databases">
        <authorList>
            <person name="de Groot N.N."/>
        </authorList>
    </citation>
    <scope>NUCLEOTIDE SEQUENCE [LARGE SCALE GENOMIC DNA]</scope>
    <source>
        <strain evidence="3 4">CGMCC 1.3702</strain>
    </source>
</reference>
<dbReference type="InterPro" id="IPR002347">
    <property type="entry name" value="SDR_fam"/>
</dbReference>
<dbReference type="Gene3D" id="3.40.50.720">
    <property type="entry name" value="NAD(P)-binding Rossmann-like Domain"/>
    <property type="match status" value="1"/>
</dbReference>
<evidence type="ECO:0000256" key="2">
    <source>
        <dbReference type="ARBA" id="ARBA00023002"/>
    </source>
</evidence>
<dbReference type="OrthoDB" id="286404at2"/>
<evidence type="ECO:0000313" key="4">
    <source>
        <dbReference type="Proteomes" id="UP000198642"/>
    </source>
</evidence>
<dbReference type="SUPFAM" id="SSF51735">
    <property type="entry name" value="NAD(P)-binding Rossmann-fold domains"/>
    <property type="match status" value="1"/>
</dbReference>
<dbReference type="PRINTS" id="PR00081">
    <property type="entry name" value="GDHRDH"/>
</dbReference>
<dbReference type="Proteomes" id="UP000198642">
    <property type="component" value="Unassembled WGS sequence"/>
</dbReference>
<dbReference type="RefSeq" id="WP_090235866.1">
    <property type="nucleotide sequence ID" value="NZ_FOJW01000005.1"/>
</dbReference>
<dbReference type="NCBIfam" id="NF005559">
    <property type="entry name" value="PRK07231.1"/>
    <property type="match status" value="1"/>
</dbReference>
<gene>
    <name evidence="3" type="ORF">SAMN04488072_10550</name>
</gene>
<dbReference type="EMBL" id="FOJW01000005">
    <property type="protein sequence ID" value="SFB00094.1"/>
    <property type="molecule type" value="Genomic_DNA"/>
</dbReference>
<evidence type="ECO:0000313" key="3">
    <source>
        <dbReference type="EMBL" id="SFB00094.1"/>
    </source>
</evidence>
<dbReference type="STRING" id="237679.SAMN04488072_10550"/>
<protein>
    <submittedName>
        <fullName evidence="3">3alpha(Or 20beta)-hydroxysteroid dehydrogenase</fullName>
    </submittedName>
</protein>
<dbReference type="InterPro" id="IPR036291">
    <property type="entry name" value="NAD(P)-bd_dom_sf"/>
</dbReference>
<keyword evidence="4" id="KW-1185">Reference proteome</keyword>
<proteinExistence type="inferred from homology"/>
<comment type="similarity">
    <text evidence="1">Belongs to the short-chain dehydrogenases/reductases (SDR) family.</text>
</comment>